<dbReference type="InterPro" id="IPR014729">
    <property type="entry name" value="Rossmann-like_a/b/a_fold"/>
</dbReference>
<evidence type="ECO:0000256" key="10">
    <source>
        <dbReference type="HAMAP-Rule" id="MF_00144"/>
    </source>
</evidence>
<keyword evidence="6 10" id="KW-0694">RNA-binding</keyword>
<evidence type="ECO:0000256" key="2">
    <source>
        <dbReference type="ARBA" id="ARBA00022679"/>
    </source>
</evidence>
<feature type="domain" description="tRNA-specific 2-thiouridylase MnmA-like C-terminal" evidence="11">
    <location>
        <begin position="286"/>
        <end position="358"/>
    </location>
</feature>
<dbReference type="EC" id="2.8.1.13" evidence="10"/>
<dbReference type="FunFam" id="2.30.30.280:FF:000001">
    <property type="entry name" value="tRNA-specific 2-thiouridylase MnmA"/>
    <property type="match status" value="1"/>
</dbReference>
<keyword evidence="7" id="KW-1015">Disulfide bond</keyword>
<keyword evidence="2 10" id="KW-0808">Transferase</keyword>
<dbReference type="NCBIfam" id="NF001138">
    <property type="entry name" value="PRK00143.1"/>
    <property type="match status" value="1"/>
</dbReference>
<dbReference type="SUPFAM" id="SSF52402">
    <property type="entry name" value="Adenine nucleotide alpha hydrolases-like"/>
    <property type="match status" value="1"/>
</dbReference>
<evidence type="ECO:0000256" key="3">
    <source>
        <dbReference type="ARBA" id="ARBA00022694"/>
    </source>
</evidence>
<dbReference type="Pfam" id="PF03054">
    <property type="entry name" value="tRNA_Me_trans"/>
    <property type="match status" value="1"/>
</dbReference>
<dbReference type="InterPro" id="IPR046884">
    <property type="entry name" value="MnmA-like_central"/>
</dbReference>
<evidence type="ECO:0000256" key="4">
    <source>
        <dbReference type="ARBA" id="ARBA00022741"/>
    </source>
</evidence>
<dbReference type="PANTHER" id="PTHR11933:SF5">
    <property type="entry name" value="MITOCHONDRIAL TRNA-SPECIFIC 2-THIOURIDYLASE 1"/>
    <property type="match status" value="1"/>
</dbReference>
<feature type="site" description="Interaction with tRNA" evidence="10">
    <location>
        <position position="133"/>
    </location>
</feature>
<evidence type="ECO:0000256" key="9">
    <source>
        <dbReference type="ARBA" id="ARBA00056575"/>
    </source>
</evidence>
<organism evidence="13 14">
    <name type="scientific">Candidatus Solincola sediminis</name>
    <dbReference type="NCBI Taxonomy" id="1797199"/>
    <lineage>
        <taxon>Bacteria</taxon>
        <taxon>Bacillati</taxon>
        <taxon>Actinomycetota</taxon>
        <taxon>Candidatus Geothermincolia</taxon>
        <taxon>Candidatus Geothermincolales</taxon>
        <taxon>Candidatus Geothermincolaceae</taxon>
        <taxon>Candidatus Solincola</taxon>
    </lineage>
</organism>
<dbReference type="Pfam" id="PF20258">
    <property type="entry name" value="tRNA_Me_trans_C"/>
    <property type="match status" value="1"/>
</dbReference>
<feature type="region of interest" description="Interaction with tRNA" evidence="10">
    <location>
        <begin position="154"/>
        <end position="156"/>
    </location>
</feature>
<dbReference type="GO" id="GO:0005524">
    <property type="term" value="F:ATP binding"/>
    <property type="evidence" value="ECO:0007669"/>
    <property type="project" value="UniProtKB-KW"/>
</dbReference>
<dbReference type="Gene3D" id="2.40.30.10">
    <property type="entry name" value="Translation factors"/>
    <property type="match status" value="1"/>
</dbReference>
<dbReference type="Gene3D" id="3.40.50.620">
    <property type="entry name" value="HUPs"/>
    <property type="match status" value="1"/>
</dbReference>
<keyword evidence="3 10" id="KW-0819">tRNA processing</keyword>
<dbReference type="InterPro" id="IPR004506">
    <property type="entry name" value="MnmA-like"/>
</dbReference>
<evidence type="ECO:0000256" key="1">
    <source>
        <dbReference type="ARBA" id="ARBA00022555"/>
    </source>
</evidence>
<feature type="binding site" evidence="10">
    <location>
        <begin position="12"/>
        <end position="19"/>
    </location>
    <ligand>
        <name>ATP</name>
        <dbReference type="ChEBI" id="CHEBI:30616"/>
    </ligand>
</feature>
<feature type="active site" description="Nucleophile" evidence="10">
    <location>
        <position position="108"/>
    </location>
</feature>
<dbReference type="GO" id="GO:0000049">
    <property type="term" value="F:tRNA binding"/>
    <property type="evidence" value="ECO:0007669"/>
    <property type="project" value="UniProtKB-KW"/>
</dbReference>
<feature type="domain" description="tRNA-specific 2-thiouridylase MnmA-like central" evidence="12">
    <location>
        <begin position="213"/>
        <end position="276"/>
    </location>
</feature>
<proteinExistence type="inferred from homology"/>
<dbReference type="PANTHER" id="PTHR11933">
    <property type="entry name" value="TRNA 5-METHYLAMINOMETHYL-2-THIOURIDYLATE -METHYLTRANSFERASE"/>
    <property type="match status" value="1"/>
</dbReference>
<protein>
    <recommendedName>
        <fullName evidence="10">tRNA-specific 2-thiouridylase MnmA</fullName>
        <ecNumber evidence="10">2.8.1.13</ecNumber>
    </recommendedName>
</protein>
<evidence type="ECO:0000259" key="12">
    <source>
        <dbReference type="Pfam" id="PF20259"/>
    </source>
</evidence>
<dbReference type="Proteomes" id="UP000177876">
    <property type="component" value="Unassembled WGS sequence"/>
</dbReference>
<evidence type="ECO:0000313" key="13">
    <source>
        <dbReference type="EMBL" id="OFW55518.1"/>
    </source>
</evidence>
<comment type="caution">
    <text evidence="10">Lacks conserved residue(s) required for the propagation of feature annotation.</text>
</comment>
<keyword evidence="4 10" id="KW-0547">Nucleotide-binding</keyword>
<dbReference type="GO" id="GO:0002143">
    <property type="term" value="P:tRNA wobble position uridine thiolation"/>
    <property type="evidence" value="ECO:0007669"/>
    <property type="project" value="TreeGrafter"/>
</dbReference>
<dbReference type="HAMAP" id="MF_00144">
    <property type="entry name" value="tRNA_thiouridyl_MnmA"/>
    <property type="match status" value="1"/>
</dbReference>
<comment type="subcellular location">
    <subcellularLocation>
        <location evidence="10">Cytoplasm</location>
    </subcellularLocation>
</comment>
<dbReference type="EMBL" id="MELK01000053">
    <property type="protein sequence ID" value="OFW55518.1"/>
    <property type="molecule type" value="Genomic_DNA"/>
</dbReference>
<evidence type="ECO:0000259" key="11">
    <source>
        <dbReference type="Pfam" id="PF20258"/>
    </source>
</evidence>
<sequence length="362" mass="39418">MRRREVGHVLVGMSGGVDSSVAAALLKAEGFEVTGVTFRLWLDCDLKSLTDPRSCCSLRDMETAADVAGILGIEHMCVDISNSFYVSIVEPFAREYKKGRTPNPCVACNGLVKFPMLRALAEDMGASHIATGHYARISGNDICTSLLRGASKAKDQSYALYRLQQSELSRCIFPNGSRSKREIREAAEAAGLPSAQKRESQELCFISGDNYREFLAARFPQALVPGLIVDTSGKVLGEHHGVAFYTIGQRRGLGLSSPTPQYVTKIDSKKREVTIGGPHEVPGAWLRAESAVWVQGWPPAESFEAEVMARYNSPPVPCSIVTAEDGFEAHFRDRIWAITPGQHAVIYRGDEVLGGGIIAEAR</sequence>
<feature type="binding site" evidence="10">
    <location>
        <position position="132"/>
    </location>
    <ligand>
        <name>ATP</name>
        <dbReference type="ChEBI" id="CHEBI:30616"/>
    </ligand>
</feature>
<keyword evidence="1 10" id="KW-0820">tRNA-binding</keyword>
<dbReference type="InterPro" id="IPR046885">
    <property type="entry name" value="MnmA-like_C"/>
</dbReference>
<feature type="binding site" evidence="10">
    <location>
        <position position="38"/>
    </location>
    <ligand>
        <name>ATP</name>
        <dbReference type="ChEBI" id="CHEBI:30616"/>
    </ligand>
</feature>
<comment type="caution">
    <text evidence="13">The sequence shown here is derived from an EMBL/GenBank/DDBJ whole genome shotgun (WGS) entry which is preliminary data.</text>
</comment>
<dbReference type="InterPro" id="IPR023382">
    <property type="entry name" value="MnmA-like_central_sf"/>
</dbReference>
<dbReference type="Pfam" id="PF20259">
    <property type="entry name" value="tRNA_Me_trans_M"/>
    <property type="match status" value="1"/>
</dbReference>
<evidence type="ECO:0000256" key="6">
    <source>
        <dbReference type="ARBA" id="ARBA00022884"/>
    </source>
</evidence>
<dbReference type="CDD" id="cd01998">
    <property type="entry name" value="MnmA_TRMU-like"/>
    <property type="match status" value="1"/>
</dbReference>
<dbReference type="Gene3D" id="2.30.30.280">
    <property type="entry name" value="Adenine nucleotide alpha hydrolases-like domains"/>
    <property type="match status" value="1"/>
</dbReference>
<dbReference type="GO" id="GO:0005737">
    <property type="term" value="C:cytoplasm"/>
    <property type="evidence" value="ECO:0007669"/>
    <property type="project" value="UniProtKB-SubCell"/>
</dbReference>
<comment type="similarity">
    <text evidence="10">Belongs to the MnmA/TRMU family.</text>
</comment>
<dbReference type="GO" id="GO:0103016">
    <property type="term" value="F:tRNA-uridine 2-sulfurtransferase activity"/>
    <property type="evidence" value="ECO:0007669"/>
    <property type="project" value="UniProtKB-EC"/>
</dbReference>
<dbReference type="STRING" id="1797197.A2Y75_09385"/>
<feature type="region of interest" description="Interaction with tRNA" evidence="10">
    <location>
        <begin position="310"/>
        <end position="311"/>
    </location>
</feature>
<dbReference type="NCBIfam" id="TIGR00420">
    <property type="entry name" value="trmU"/>
    <property type="match status" value="1"/>
</dbReference>
<evidence type="ECO:0000313" key="14">
    <source>
        <dbReference type="Proteomes" id="UP000177876"/>
    </source>
</evidence>
<keyword evidence="10" id="KW-0963">Cytoplasm</keyword>
<reference evidence="13 14" key="1">
    <citation type="journal article" date="2016" name="Nat. Commun.">
        <title>Thousands of microbial genomes shed light on interconnected biogeochemical processes in an aquifer system.</title>
        <authorList>
            <person name="Anantharaman K."/>
            <person name="Brown C.T."/>
            <person name="Hug L.A."/>
            <person name="Sharon I."/>
            <person name="Castelle C.J."/>
            <person name="Probst A.J."/>
            <person name="Thomas B.C."/>
            <person name="Singh A."/>
            <person name="Wilkins M.J."/>
            <person name="Karaoz U."/>
            <person name="Brodie E.L."/>
            <person name="Williams K.H."/>
            <person name="Hubbard S.S."/>
            <person name="Banfield J.F."/>
        </authorList>
    </citation>
    <scope>NUCLEOTIDE SEQUENCE [LARGE SCALE GENOMIC DNA]</scope>
</reference>
<comment type="function">
    <text evidence="9 10">Catalyzes the 2-thiolation of uridine at the wobble position (U34) of tRNA, leading to the formation of s(2)U34.</text>
</comment>
<evidence type="ECO:0000256" key="7">
    <source>
        <dbReference type="ARBA" id="ARBA00023157"/>
    </source>
</evidence>
<name>A0A1F2WF92_9ACTN</name>
<dbReference type="AlphaFoldDB" id="A0A1F2WF92"/>
<feature type="active site" description="Cysteine persulfide intermediate" evidence="10">
    <location>
        <position position="204"/>
    </location>
</feature>
<evidence type="ECO:0000256" key="5">
    <source>
        <dbReference type="ARBA" id="ARBA00022840"/>
    </source>
</evidence>
<gene>
    <name evidence="10" type="primary">mnmA</name>
    <name evidence="13" type="ORF">A2Y75_09385</name>
</gene>
<comment type="catalytic activity">
    <reaction evidence="8 10">
        <text>S-sulfanyl-L-cysteinyl-[protein] + uridine(34) in tRNA + AH2 + ATP = 2-thiouridine(34) in tRNA + L-cysteinyl-[protein] + A + AMP + diphosphate + H(+)</text>
        <dbReference type="Rhea" id="RHEA:47032"/>
        <dbReference type="Rhea" id="RHEA-COMP:10131"/>
        <dbReference type="Rhea" id="RHEA-COMP:11726"/>
        <dbReference type="Rhea" id="RHEA-COMP:11727"/>
        <dbReference type="Rhea" id="RHEA-COMP:11728"/>
        <dbReference type="ChEBI" id="CHEBI:13193"/>
        <dbReference type="ChEBI" id="CHEBI:15378"/>
        <dbReference type="ChEBI" id="CHEBI:17499"/>
        <dbReference type="ChEBI" id="CHEBI:29950"/>
        <dbReference type="ChEBI" id="CHEBI:30616"/>
        <dbReference type="ChEBI" id="CHEBI:33019"/>
        <dbReference type="ChEBI" id="CHEBI:61963"/>
        <dbReference type="ChEBI" id="CHEBI:65315"/>
        <dbReference type="ChEBI" id="CHEBI:87170"/>
        <dbReference type="ChEBI" id="CHEBI:456215"/>
        <dbReference type="EC" id="2.8.1.13"/>
    </reaction>
</comment>
<accession>A0A1F2WF92</accession>
<keyword evidence="5 10" id="KW-0067">ATP-binding</keyword>
<feature type="site" description="Interaction with tRNA" evidence="10">
    <location>
        <position position="342"/>
    </location>
</feature>
<evidence type="ECO:0000256" key="8">
    <source>
        <dbReference type="ARBA" id="ARBA00051542"/>
    </source>
</evidence>